<protein>
    <recommendedName>
        <fullName evidence="2">Pseudouridine synthase RsuA/RluA-like domain-containing protein</fullName>
    </recommendedName>
</protein>
<dbReference type="InterPro" id="IPR006145">
    <property type="entry name" value="PsdUridine_synth_RsuA/RluA"/>
</dbReference>
<dbReference type="Proteomes" id="UP000005204">
    <property type="component" value="Unassembled WGS sequence"/>
</dbReference>
<evidence type="ECO:0000259" key="2">
    <source>
        <dbReference type="Pfam" id="PF00849"/>
    </source>
</evidence>
<evidence type="ECO:0000256" key="1">
    <source>
        <dbReference type="ARBA" id="ARBA00010876"/>
    </source>
</evidence>
<reference evidence="3" key="2">
    <citation type="submission" date="2022-06" db="UniProtKB">
        <authorList>
            <consortium name="EnsemblMetazoa"/>
        </authorList>
    </citation>
    <scope>IDENTIFICATION</scope>
    <source>
        <strain evidence="3">p50T (Dazao)</strain>
    </source>
</reference>
<name>A0A8R2AH83_BOMMO</name>
<evidence type="ECO:0000313" key="3">
    <source>
        <dbReference type="EnsemblMetazoa" id="XP_004924189.1"/>
    </source>
</evidence>
<dbReference type="InterPro" id="IPR020103">
    <property type="entry name" value="PsdUridine_synth_cat_dom_sf"/>
</dbReference>
<dbReference type="PANTHER" id="PTHR21600:SF87">
    <property type="entry name" value="RNA PSEUDOURIDYLATE SYNTHASE DOMAIN-CONTAINING PROTEIN 1"/>
    <property type="match status" value="1"/>
</dbReference>
<comment type="similarity">
    <text evidence="1">Belongs to the pseudouridine synthase RluA family.</text>
</comment>
<evidence type="ECO:0000313" key="4">
    <source>
        <dbReference type="Proteomes" id="UP000005204"/>
    </source>
</evidence>
<dbReference type="InterPro" id="IPR050188">
    <property type="entry name" value="RluA_PseudoU_synthase"/>
</dbReference>
<dbReference type="EnsemblMetazoa" id="XM_004924132.3">
    <property type="protein sequence ID" value="XP_004924189.1"/>
    <property type="gene ID" value="LOC101735634"/>
</dbReference>
<dbReference type="Pfam" id="PF00849">
    <property type="entry name" value="PseudoU_synth_2"/>
    <property type="match status" value="1"/>
</dbReference>
<organism evidence="3 4">
    <name type="scientific">Bombyx mori</name>
    <name type="common">Silk moth</name>
    <dbReference type="NCBI Taxonomy" id="7091"/>
    <lineage>
        <taxon>Eukaryota</taxon>
        <taxon>Metazoa</taxon>
        <taxon>Ecdysozoa</taxon>
        <taxon>Arthropoda</taxon>
        <taxon>Hexapoda</taxon>
        <taxon>Insecta</taxon>
        <taxon>Pterygota</taxon>
        <taxon>Neoptera</taxon>
        <taxon>Endopterygota</taxon>
        <taxon>Lepidoptera</taxon>
        <taxon>Glossata</taxon>
        <taxon>Ditrysia</taxon>
        <taxon>Bombycoidea</taxon>
        <taxon>Bombycidae</taxon>
        <taxon>Bombycinae</taxon>
        <taxon>Bombyx</taxon>
    </lineage>
</organism>
<feature type="domain" description="Pseudouridine synthase RsuA/RluA-like" evidence="2">
    <location>
        <begin position="39"/>
        <end position="204"/>
    </location>
</feature>
<proteinExistence type="inferred from homology"/>
<dbReference type="AlphaFoldDB" id="A0A8R2AH83"/>
<sequence length="299" mass="34132">MCTFIIEKSSKMNAPNFNFRGFRMSTKNMAVEILFENSDYLIVNKPYDMYINSDDENEKNTVAYQIARCDSHLSTSSQPLHFVQRLDYATSGVLCMAKSRPAAASAGKAFEKRLTRKYYLAIVRGHVGFELADVDYGVGADPETLHSNHKMLARTSSSQTIQVRSAQTRMLLLETGWYQRSPVSVLLLKPITGRRHQLRVHCNAIGHTILGDYTYSDRSDCSPHRMFLHASRLVLPVDKEVIDVQTKTPYFSDEGFLQHWKSDRVAYPYKTKGDFNDVCDVIDKSYVLGVNYKMYNCTN</sequence>
<dbReference type="GO" id="GO:0000455">
    <property type="term" value="P:enzyme-directed rRNA pseudouridine synthesis"/>
    <property type="evidence" value="ECO:0007669"/>
    <property type="project" value="TreeGrafter"/>
</dbReference>
<dbReference type="SUPFAM" id="SSF55120">
    <property type="entry name" value="Pseudouridine synthase"/>
    <property type="match status" value="1"/>
</dbReference>
<dbReference type="OrthoDB" id="418349at2759"/>
<dbReference type="PANTHER" id="PTHR21600">
    <property type="entry name" value="MITOCHONDRIAL RNA PSEUDOURIDINE SYNTHASE"/>
    <property type="match status" value="1"/>
</dbReference>
<keyword evidence="4" id="KW-1185">Reference proteome</keyword>
<dbReference type="CDD" id="cd02869">
    <property type="entry name" value="PseudoU_synth_RluA_like"/>
    <property type="match status" value="1"/>
</dbReference>
<accession>A0A8R2AH83</accession>
<reference evidence="4" key="1">
    <citation type="journal article" date="2008" name="Insect Biochem. Mol. Biol.">
        <title>The genome of a lepidopteran model insect, the silkworm Bombyx mori.</title>
        <authorList>
            <consortium name="International Silkworm Genome Consortium"/>
        </authorList>
    </citation>
    <scope>NUCLEOTIDE SEQUENCE [LARGE SCALE GENOMIC DNA]</scope>
    <source>
        <strain evidence="4">p50T</strain>
    </source>
</reference>
<dbReference type="GO" id="GO:0003723">
    <property type="term" value="F:RNA binding"/>
    <property type="evidence" value="ECO:0007669"/>
    <property type="project" value="InterPro"/>
</dbReference>
<dbReference type="GO" id="GO:0009982">
    <property type="term" value="F:pseudouridine synthase activity"/>
    <property type="evidence" value="ECO:0007669"/>
    <property type="project" value="InterPro"/>
</dbReference>
<dbReference type="Gene3D" id="3.30.2350.10">
    <property type="entry name" value="Pseudouridine synthase"/>
    <property type="match status" value="1"/>
</dbReference>